<accession>A0AAW4FZK0</accession>
<dbReference type="Proteomes" id="UP001195196">
    <property type="component" value="Unassembled WGS sequence"/>
</dbReference>
<evidence type="ECO:0000313" key="1">
    <source>
        <dbReference type="EMBL" id="MBM7276447.1"/>
    </source>
</evidence>
<evidence type="ECO:0000313" key="2">
    <source>
        <dbReference type="Proteomes" id="UP001195196"/>
    </source>
</evidence>
<proteinExistence type="predicted"/>
<gene>
    <name evidence="1" type="ORF">JTZ10_01620</name>
</gene>
<dbReference type="AlphaFoldDB" id="A0AAW4FZK0"/>
<reference evidence="1" key="1">
    <citation type="submission" date="2021-02" db="EMBL/GenBank/DDBJ databases">
        <title>Taxonomy, biology and ecology of Rhodococcus bacteria occurring in California pistachio and other woody hosts as revealed by genome sequence analyses.</title>
        <authorList>
            <person name="Riely B."/>
            <person name="Gai Y."/>
        </authorList>
    </citation>
    <scope>NUCLEOTIDE SEQUENCE</scope>
    <source>
        <strain evidence="1">BP-295</strain>
    </source>
</reference>
<sequence>MSANGISDRAVRREPRSGFPRRICMSSFPTDRYGLVHRDAALHAGFSDEQLASAVERGDLVRVHPGVWVTSSGRPHGPDAAESLHRLRALAVATSGPTRAHPLSHVSAAAVHGLSMLHPDLNVVHVTTGRPYGGSIRTQRHLHAAPLEPEEITEVDGVRVTSVERTAVDVACMGTFAQAIVVFDAALRRGADPDVLADTLSRRRRTSARNAKRALPLADGKAESVGESWSRAQIIDAGLPIPTLQREFIIDGQRYRSDFDWDGLLIGEFDGLHKYGRLRRTDETATDVVVREKLREDRLRAEGLTVTRWTWATLERRQLVPLLRPQLEKLGLVAA</sequence>
<comment type="caution">
    <text evidence="1">The sequence shown here is derived from an EMBL/GenBank/DDBJ whole genome shotgun (WGS) entry which is preliminary data.</text>
</comment>
<name>A0AAW4FZK0_GORRU</name>
<dbReference type="EMBL" id="JAFFGU010000001">
    <property type="protein sequence ID" value="MBM7276447.1"/>
    <property type="molecule type" value="Genomic_DNA"/>
</dbReference>
<protein>
    <submittedName>
        <fullName evidence="1">Type IV toxin-antitoxin system AbiEi family antitoxin domain-containing protein</fullName>
    </submittedName>
</protein>
<organism evidence="1 2">
    <name type="scientific">Gordonia rubripertincta</name>
    <name type="common">Rhodococcus corallinus</name>
    <dbReference type="NCBI Taxonomy" id="36822"/>
    <lineage>
        <taxon>Bacteria</taxon>
        <taxon>Bacillati</taxon>
        <taxon>Actinomycetota</taxon>
        <taxon>Actinomycetes</taxon>
        <taxon>Mycobacteriales</taxon>
        <taxon>Gordoniaceae</taxon>
        <taxon>Gordonia</taxon>
    </lineage>
</organism>